<dbReference type="Pfam" id="PF02424">
    <property type="entry name" value="ApbE"/>
    <property type="match status" value="1"/>
</dbReference>
<gene>
    <name evidence="11" type="ORF">CLV85_0807</name>
</gene>
<dbReference type="OrthoDB" id="3728306at2"/>
<dbReference type="EC" id="2.7.1.180" evidence="2"/>
<name>A0A2M9D7I8_9MICO</name>
<accession>A0A2M9D7I8</accession>
<dbReference type="Gene3D" id="3.10.520.10">
    <property type="entry name" value="ApbE-like domains"/>
    <property type="match status" value="1"/>
</dbReference>
<comment type="caution">
    <text evidence="11">The sequence shown here is derived from an EMBL/GenBank/DDBJ whole genome shotgun (WGS) entry which is preliminary data.</text>
</comment>
<keyword evidence="11" id="KW-0449">Lipoprotein</keyword>
<evidence type="ECO:0000256" key="9">
    <source>
        <dbReference type="ARBA" id="ARBA00031306"/>
    </source>
</evidence>
<evidence type="ECO:0000313" key="12">
    <source>
        <dbReference type="Proteomes" id="UP000231742"/>
    </source>
</evidence>
<dbReference type="EMBL" id="PGFH01000001">
    <property type="protein sequence ID" value="PJJ81630.1"/>
    <property type="molecule type" value="Genomic_DNA"/>
</dbReference>
<comment type="catalytic activity">
    <reaction evidence="10">
        <text>L-threonyl-[protein] + FAD = FMN-L-threonyl-[protein] + AMP + H(+)</text>
        <dbReference type="Rhea" id="RHEA:36847"/>
        <dbReference type="Rhea" id="RHEA-COMP:11060"/>
        <dbReference type="Rhea" id="RHEA-COMP:11061"/>
        <dbReference type="ChEBI" id="CHEBI:15378"/>
        <dbReference type="ChEBI" id="CHEBI:30013"/>
        <dbReference type="ChEBI" id="CHEBI:57692"/>
        <dbReference type="ChEBI" id="CHEBI:74257"/>
        <dbReference type="ChEBI" id="CHEBI:456215"/>
        <dbReference type="EC" id="2.7.1.180"/>
    </reaction>
</comment>
<evidence type="ECO:0000256" key="1">
    <source>
        <dbReference type="ARBA" id="ARBA00001946"/>
    </source>
</evidence>
<keyword evidence="5" id="KW-0808">Transferase</keyword>
<dbReference type="PANTHER" id="PTHR30040">
    <property type="entry name" value="THIAMINE BIOSYNTHESIS LIPOPROTEIN APBE"/>
    <property type="match status" value="1"/>
</dbReference>
<reference evidence="11 12" key="1">
    <citation type="submission" date="2017-11" db="EMBL/GenBank/DDBJ databases">
        <title>Genomic Encyclopedia of Archaeal and Bacterial Type Strains, Phase II (KMG-II): From Individual Species to Whole Genera.</title>
        <authorList>
            <person name="Goeker M."/>
        </authorList>
    </citation>
    <scope>NUCLEOTIDE SEQUENCE [LARGE SCALE GENOMIC DNA]</scope>
    <source>
        <strain evidence="11 12">DSM 16400</strain>
    </source>
</reference>
<organism evidence="11 12">
    <name type="scientific">Salinibacterium amurskyense</name>
    <dbReference type="NCBI Taxonomy" id="205941"/>
    <lineage>
        <taxon>Bacteria</taxon>
        <taxon>Bacillati</taxon>
        <taxon>Actinomycetota</taxon>
        <taxon>Actinomycetes</taxon>
        <taxon>Micrococcales</taxon>
        <taxon>Microbacteriaceae</taxon>
        <taxon>Salinibacterium</taxon>
    </lineage>
</organism>
<dbReference type="GO" id="GO:0016740">
    <property type="term" value="F:transferase activity"/>
    <property type="evidence" value="ECO:0007669"/>
    <property type="project" value="UniProtKB-KW"/>
</dbReference>
<evidence type="ECO:0000256" key="7">
    <source>
        <dbReference type="ARBA" id="ARBA00022827"/>
    </source>
</evidence>
<evidence type="ECO:0000256" key="3">
    <source>
        <dbReference type="ARBA" id="ARBA00016337"/>
    </source>
</evidence>
<dbReference type="SUPFAM" id="SSF143631">
    <property type="entry name" value="ApbE-like"/>
    <property type="match status" value="1"/>
</dbReference>
<keyword evidence="8" id="KW-0460">Magnesium</keyword>
<dbReference type="Proteomes" id="UP000231742">
    <property type="component" value="Unassembled WGS sequence"/>
</dbReference>
<proteinExistence type="predicted"/>
<dbReference type="AlphaFoldDB" id="A0A2M9D7I8"/>
<dbReference type="InterPro" id="IPR003374">
    <property type="entry name" value="ApbE-like_sf"/>
</dbReference>
<evidence type="ECO:0000256" key="6">
    <source>
        <dbReference type="ARBA" id="ARBA00022723"/>
    </source>
</evidence>
<sequence>MPSPSKQFDAIGAPWQIDTAEPLGSDVEAAVAHRIELFDRTYSRFRDDSLVTAIARTPGTYTFPADAPPLFDLYRRLYDATNGALSPLVGRALEELGYDRTYSLQPAASRTRVPDWSEAISWNGSALTALTPAVLDVGAAGKGYLVDLVAEVLAEHGVTTSTVDASGDILHRGAGELRVALEHPLDTSKAIGVVKVSNEAICASAPNRRAWAGLHHILDARTGLPTDRIIATWAIARTALEADGLATALFFAEPAELEAEFDFQWVRMHATGRVEHSAHLTGEVFL</sequence>
<keyword evidence="4" id="KW-0285">Flavoprotein</keyword>
<keyword evidence="6" id="KW-0479">Metal-binding</keyword>
<evidence type="ECO:0000256" key="5">
    <source>
        <dbReference type="ARBA" id="ARBA00022679"/>
    </source>
</evidence>
<comment type="cofactor">
    <cofactor evidence="1">
        <name>Mg(2+)</name>
        <dbReference type="ChEBI" id="CHEBI:18420"/>
    </cofactor>
</comment>
<dbReference type="RefSeq" id="WP_100388295.1">
    <property type="nucleotide sequence ID" value="NZ_BMZU01000001.1"/>
</dbReference>
<keyword evidence="12" id="KW-1185">Reference proteome</keyword>
<evidence type="ECO:0000256" key="8">
    <source>
        <dbReference type="ARBA" id="ARBA00022842"/>
    </source>
</evidence>
<evidence type="ECO:0000256" key="10">
    <source>
        <dbReference type="ARBA" id="ARBA00048540"/>
    </source>
</evidence>
<dbReference type="PANTHER" id="PTHR30040:SF2">
    <property type="entry name" value="FAD:PROTEIN FMN TRANSFERASE"/>
    <property type="match status" value="1"/>
</dbReference>
<dbReference type="InterPro" id="IPR024932">
    <property type="entry name" value="ApbE"/>
</dbReference>
<evidence type="ECO:0000256" key="4">
    <source>
        <dbReference type="ARBA" id="ARBA00022630"/>
    </source>
</evidence>
<evidence type="ECO:0000313" key="11">
    <source>
        <dbReference type="EMBL" id="PJJ81630.1"/>
    </source>
</evidence>
<protein>
    <recommendedName>
        <fullName evidence="3">FAD:protein FMN transferase</fullName>
        <ecNumber evidence="2">2.7.1.180</ecNumber>
    </recommendedName>
    <alternativeName>
        <fullName evidence="9">Flavin transferase</fullName>
    </alternativeName>
</protein>
<dbReference type="GO" id="GO:0046872">
    <property type="term" value="F:metal ion binding"/>
    <property type="evidence" value="ECO:0007669"/>
    <property type="project" value="UniProtKB-KW"/>
</dbReference>
<evidence type="ECO:0000256" key="2">
    <source>
        <dbReference type="ARBA" id="ARBA00011955"/>
    </source>
</evidence>
<keyword evidence="7" id="KW-0274">FAD</keyword>